<dbReference type="Pfam" id="PF00867">
    <property type="entry name" value="XPG_I"/>
    <property type="match status" value="1"/>
</dbReference>
<evidence type="ECO:0000256" key="12">
    <source>
        <dbReference type="ARBA" id="ARBA00023242"/>
    </source>
</evidence>
<evidence type="ECO:0000256" key="9">
    <source>
        <dbReference type="ARBA" id="ARBA00022842"/>
    </source>
</evidence>
<evidence type="ECO:0000256" key="13">
    <source>
        <dbReference type="HAMAP-Rule" id="MF_03140"/>
    </source>
</evidence>
<dbReference type="GO" id="GO:0005730">
    <property type="term" value="C:nucleolus"/>
    <property type="evidence" value="ECO:0007669"/>
    <property type="project" value="UniProtKB-SubCell"/>
</dbReference>
<organism evidence="17 18">
    <name type="scientific">Filobasidium floriforme</name>
    <dbReference type="NCBI Taxonomy" id="5210"/>
    <lineage>
        <taxon>Eukaryota</taxon>
        <taxon>Fungi</taxon>
        <taxon>Dikarya</taxon>
        <taxon>Basidiomycota</taxon>
        <taxon>Agaricomycotina</taxon>
        <taxon>Tremellomycetes</taxon>
        <taxon>Filobasidiales</taxon>
        <taxon>Filobasidiaceae</taxon>
        <taxon>Filobasidium</taxon>
    </lineage>
</organism>
<evidence type="ECO:0000259" key="15">
    <source>
        <dbReference type="SMART" id="SM00484"/>
    </source>
</evidence>
<dbReference type="Gene3D" id="3.40.50.1010">
    <property type="entry name" value="5'-nuclease"/>
    <property type="match status" value="1"/>
</dbReference>
<keyword evidence="9 13" id="KW-0460">Magnesium</keyword>
<feature type="region of interest" description="Disordered" evidence="14">
    <location>
        <begin position="257"/>
        <end position="289"/>
    </location>
</feature>
<dbReference type="InterPro" id="IPR036279">
    <property type="entry name" value="5-3_exonuclease_C_sf"/>
</dbReference>
<comment type="similarity">
    <text evidence="13">Belongs to the XPG/RAD2 endonuclease family. FEN1 subfamily.</text>
</comment>
<keyword evidence="10 13" id="KW-0496">Mitochondrion</keyword>
<dbReference type="PRINTS" id="PR00853">
    <property type="entry name" value="XPGRADSUPER"/>
</dbReference>
<dbReference type="PANTHER" id="PTHR11081:SF9">
    <property type="entry name" value="FLAP ENDONUCLEASE 1"/>
    <property type="match status" value="1"/>
</dbReference>
<dbReference type="FunFam" id="3.40.50.1010:FF:000003">
    <property type="entry name" value="Flap endonuclease 1"/>
    <property type="match status" value="1"/>
</dbReference>
<keyword evidence="5 13" id="KW-0255">Endonuclease</keyword>
<keyword evidence="18" id="KW-1185">Reference proteome</keyword>
<dbReference type="GO" id="GO:0043137">
    <property type="term" value="P:DNA replication, removal of RNA primer"/>
    <property type="evidence" value="ECO:0007669"/>
    <property type="project" value="UniProtKB-UniRule"/>
</dbReference>
<dbReference type="PROSITE" id="PS00842">
    <property type="entry name" value="XPG_2"/>
    <property type="match status" value="1"/>
</dbReference>
<dbReference type="InterPro" id="IPR019974">
    <property type="entry name" value="XPG_CS"/>
</dbReference>
<dbReference type="InterPro" id="IPR023426">
    <property type="entry name" value="Flap_endonuc"/>
</dbReference>
<dbReference type="PANTHER" id="PTHR11081">
    <property type="entry name" value="FLAP ENDONUCLEASE FAMILY MEMBER"/>
    <property type="match status" value="1"/>
</dbReference>
<dbReference type="SMART" id="SM00485">
    <property type="entry name" value="XPGN"/>
    <property type="match status" value="1"/>
</dbReference>
<keyword evidence="2 13" id="KW-0235">DNA replication</keyword>
<evidence type="ECO:0000256" key="5">
    <source>
        <dbReference type="ARBA" id="ARBA00022759"/>
    </source>
</evidence>
<dbReference type="Pfam" id="PF00752">
    <property type="entry name" value="XPG_N"/>
    <property type="match status" value="1"/>
</dbReference>
<dbReference type="CDD" id="cd09867">
    <property type="entry name" value="PIN_FEN1"/>
    <property type="match status" value="1"/>
</dbReference>
<dbReference type="SMART" id="SM00279">
    <property type="entry name" value="HhH2"/>
    <property type="match status" value="1"/>
</dbReference>
<comment type="subcellular location">
    <subcellularLocation>
        <location evidence="13">Nucleus</location>
        <location evidence="13">Nucleolus</location>
    </subcellularLocation>
    <subcellularLocation>
        <location evidence="13">Nucleus</location>
        <location evidence="13">Nucleoplasm</location>
    </subcellularLocation>
    <subcellularLocation>
        <location evidence="13">Mitochondrion</location>
    </subcellularLocation>
    <text evidence="13">Resides mostly in the nucleoli and relocalizes to the nucleoplasm upon DNA damage.</text>
</comment>
<comment type="cofactor">
    <cofactor evidence="13">
        <name>Mg(2+)</name>
        <dbReference type="ChEBI" id="CHEBI:18420"/>
    </cofactor>
    <text evidence="13">Binds 2 magnesium ions per subunit. They probably participate in the reaction catalyzed by the enzyme. May bind an additional third magnesium ion after substrate binding.</text>
</comment>
<evidence type="ECO:0000256" key="4">
    <source>
        <dbReference type="ARBA" id="ARBA00022723"/>
    </source>
</evidence>
<dbReference type="InterPro" id="IPR029060">
    <property type="entry name" value="PIN-like_dom_sf"/>
</dbReference>
<keyword evidence="3 13" id="KW-0540">Nuclease</keyword>
<dbReference type="InterPro" id="IPR006086">
    <property type="entry name" value="XPG-I_dom"/>
</dbReference>
<dbReference type="EMBL" id="JABELV010000018">
    <property type="protein sequence ID" value="KAG7566947.1"/>
    <property type="molecule type" value="Genomic_DNA"/>
</dbReference>
<dbReference type="PROSITE" id="PS00841">
    <property type="entry name" value="XPG_1"/>
    <property type="match status" value="1"/>
</dbReference>
<proteinExistence type="inferred from homology"/>
<dbReference type="InterPro" id="IPR006085">
    <property type="entry name" value="XPG_DNA_repair_N"/>
</dbReference>
<evidence type="ECO:0000256" key="8">
    <source>
        <dbReference type="ARBA" id="ARBA00022839"/>
    </source>
</evidence>
<dbReference type="InterPro" id="IPR006084">
    <property type="entry name" value="XPG/Rad2"/>
</dbReference>
<dbReference type="SMART" id="SM00484">
    <property type="entry name" value="XPGI"/>
    <property type="match status" value="1"/>
</dbReference>
<dbReference type="AlphaFoldDB" id="A0A8K0JRG4"/>
<keyword evidence="1 13" id="KW-0597">Phosphoprotein</keyword>
<feature type="compositionally biased region" description="Acidic residues" evidence="14">
    <location>
        <begin position="264"/>
        <end position="275"/>
    </location>
</feature>
<keyword evidence="8 13" id="KW-0269">Exonuclease</keyword>
<sequence length="453" mass="50082">MKEHDIKTLFGRKVAIDASMSIYQFLVAVRQKDGTMLMNENGDVTSHLMGFFFRTLRMVDHGIKPMYVFDGKPPDLKGGVLAKRFATRNAAAEAEAEAKEVGTTEDIDKLARRQVKPTRQHNEECRRLLGLMGIPFLIAPGEAEAQCAELARAGKVYAAGSEDMDTLTFNSPLLLRHLTFSEAKKAPISEINLKVVLEELDMTMERFIELCILLGCDYLEPAKGIGPKTALKLMREHGSLEAIESFVRGKMAEKVADAQAEAGIEPEEIESDEEDKAPPSPDVDMDLESEDGYEKRVAADMSGDEEEMEGAGTSSKASKKKKVVVGIKGGMQLPEYWPWREAKEVFMKPDVTPGDDLELDWKRPDIEGLVQFLCREKGFAEDRVRNGCTRLEKMLGAKQQGRLDSFFKPTGVVTSSKTASSKAGDSKGKGGAKRKVSLFECLETDTGRLIRSS</sequence>
<keyword evidence="7 13" id="KW-0378">Hydrolase</keyword>
<evidence type="ECO:0000256" key="10">
    <source>
        <dbReference type="ARBA" id="ARBA00023128"/>
    </source>
</evidence>
<evidence type="ECO:0000313" key="17">
    <source>
        <dbReference type="EMBL" id="KAG7566947.1"/>
    </source>
</evidence>
<dbReference type="GO" id="GO:0005739">
    <property type="term" value="C:mitochondrion"/>
    <property type="evidence" value="ECO:0007669"/>
    <property type="project" value="UniProtKB-SubCell"/>
</dbReference>
<dbReference type="GO" id="GO:0017108">
    <property type="term" value="F:5'-flap endonuclease activity"/>
    <property type="evidence" value="ECO:0007669"/>
    <property type="project" value="UniProtKB-UniRule"/>
</dbReference>
<dbReference type="SUPFAM" id="SSF47807">
    <property type="entry name" value="5' to 3' exonuclease, C-terminal subdomain"/>
    <property type="match status" value="1"/>
</dbReference>
<keyword evidence="12 13" id="KW-0539">Nucleus</keyword>
<dbReference type="GO" id="GO:0003677">
    <property type="term" value="F:DNA binding"/>
    <property type="evidence" value="ECO:0007669"/>
    <property type="project" value="UniProtKB-UniRule"/>
</dbReference>
<dbReference type="GO" id="GO:0006284">
    <property type="term" value="P:base-excision repair"/>
    <property type="evidence" value="ECO:0007669"/>
    <property type="project" value="UniProtKB-UniRule"/>
</dbReference>
<comment type="function">
    <text evidence="13">Structure-specific nuclease with 5'-flap endonuclease and 5'-3' exonuclease activities involved in DNA replication and repair. During DNA replication, cleaves the 5'-overhanging flap structure that is generated by displacement synthesis when DNA polymerase encounters the 5'-end of a downstream Okazaki fragment. It enters the flap from the 5'-end and then tracks to cleave the flap base, leaving a nick for ligation. Also involved in the long patch base excision repair (LP-BER) pathway, by cleaving within the apurinic/apyrimidinic (AP) site-terminated flap. Acts as a genome stabilization factor that prevents flaps from equilibrating into structures that lead to duplications and deletions. Also possesses 5'-3' exonuclease activity on nicked or gapped double-stranded DNA, and exhibits RNase H activity. Also involved in replication and repair of rDNA and in repairing mitochondrial DNA.</text>
</comment>
<evidence type="ECO:0000256" key="11">
    <source>
        <dbReference type="ARBA" id="ARBA00023204"/>
    </source>
</evidence>
<keyword evidence="4 13" id="KW-0479">Metal-binding</keyword>
<accession>A0A8K0JRG4</accession>
<dbReference type="Gene3D" id="1.10.150.20">
    <property type="entry name" value="5' to 3' exonuclease, C-terminal subdomain"/>
    <property type="match status" value="1"/>
</dbReference>
<evidence type="ECO:0000256" key="14">
    <source>
        <dbReference type="SAM" id="MobiDB-lite"/>
    </source>
</evidence>
<dbReference type="Proteomes" id="UP000812966">
    <property type="component" value="Unassembled WGS sequence"/>
</dbReference>
<evidence type="ECO:0000256" key="3">
    <source>
        <dbReference type="ARBA" id="ARBA00022722"/>
    </source>
</evidence>
<protein>
    <recommendedName>
        <fullName evidence="13">Flap endonuclease 1</fullName>
        <shortName evidence="13">FEN-1</shortName>
        <ecNumber evidence="13">3.1.-.-</ecNumber>
    </recommendedName>
    <alternativeName>
        <fullName evidence="13">Flap structure-specific endonuclease 1</fullName>
    </alternativeName>
</protein>
<dbReference type="HAMAP" id="MF_00614">
    <property type="entry name" value="Fen"/>
    <property type="match status" value="1"/>
</dbReference>
<evidence type="ECO:0000256" key="1">
    <source>
        <dbReference type="ARBA" id="ARBA00022553"/>
    </source>
</evidence>
<gene>
    <name evidence="17" type="ORF">FFLO_01326</name>
</gene>
<comment type="caution">
    <text evidence="17">The sequence shown here is derived from an EMBL/GenBank/DDBJ whole genome shotgun (WGS) entry which is preliminary data.</text>
</comment>
<dbReference type="GO" id="GO:0005654">
    <property type="term" value="C:nucleoplasm"/>
    <property type="evidence" value="ECO:0007669"/>
    <property type="project" value="UniProtKB-SubCell"/>
</dbReference>
<feature type="region of interest" description="Disordered" evidence="14">
    <location>
        <begin position="411"/>
        <end position="433"/>
    </location>
</feature>
<dbReference type="GO" id="GO:0000287">
    <property type="term" value="F:magnesium ion binding"/>
    <property type="evidence" value="ECO:0007669"/>
    <property type="project" value="UniProtKB-UniRule"/>
</dbReference>
<evidence type="ECO:0000259" key="16">
    <source>
        <dbReference type="SMART" id="SM00485"/>
    </source>
</evidence>
<feature type="domain" description="XPG-I" evidence="15">
    <location>
        <begin position="130"/>
        <end position="202"/>
    </location>
</feature>
<name>A0A8K0JRG4_9TREE</name>
<evidence type="ECO:0000313" key="18">
    <source>
        <dbReference type="Proteomes" id="UP000812966"/>
    </source>
</evidence>
<reference evidence="17" key="1">
    <citation type="submission" date="2020-04" db="EMBL/GenBank/DDBJ databases">
        <title>Analysis of mating type loci in Filobasidium floriforme.</title>
        <authorList>
            <person name="Nowrousian M."/>
        </authorList>
    </citation>
    <scope>NUCLEOTIDE SEQUENCE</scope>
    <source>
        <strain evidence="17">CBS 6242</strain>
    </source>
</reference>
<evidence type="ECO:0000256" key="2">
    <source>
        <dbReference type="ARBA" id="ARBA00022705"/>
    </source>
</evidence>
<evidence type="ECO:0000256" key="7">
    <source>
        <dbReference type="ARBA" id="ARBA00022801"/>
    </source>
</evidence>
<feature type="compositionally biased region" description="Low complexity" evidence="14">
    <location>
        <begin position="411"/>
        <end position="423"/>
    </location>
</feature>
<dbReference type="SUPFAM" id="SSF88723">
    <property type="entry name" value="PIN domain-like"/>
    <property type="match status" value="1"/>
</dbReference>
<dbReference type="EC" id="3.1.-.-" evidence="13"/>
<keyword evidence="11 13" id="KW-0234">DNA repair</keyword>
<feature type="domain" description="XPG N-terminal" evidence="16">
    <location>
        <begin position="1"/>
        <end position="91"/>
    </location>
</feature>
<dbReference type="InterPro" id="IPR008918">
    <property type="entry name" value="HhH2"/>
</dbReference>
<evidence type="ECO:0000256" key="6">
    <source>
        <dbReference type="ARBA" id="ARBA00022763"/>
    </source>
</evidence>
<keyword evidence="6 13" id="KW-0227">DNA damage</keyword>
<dbReference type="GO" id="GO:0008409">
    <property type="term" value="F:5'-3' exonuclease activity"/>
    <property type="evidence" value="ECO:0007669"/>
    <property type="project" value="UniProtKB-UniRule"/>
</dbReference>